<keyword evidence="10" id="KW-1133">Transmembrane helix</keyword>
<reference evidence="12" key="1">
    <citation type="journal article" date="2014" name="Proc. Natl. Acad. Sci. U.S.A.">
        <title>Extensive sampling of basidiomycete genomes demonstrates inadequacy of the white-rot/brown-rot paradigm for wood decay fungi.</title>
        <authorList>
            <person name="Riley R."/>
            <person name="Salamov A.A."/>
            <person name="Brown D.W."/>
            <person name="Nagy L.G."/>
            <person name="Floudas D."/>
            <person name="Held B.W."/>
            <person name="Levasseur A."/>
            <person name="Lombard V."/>
            <person name="Morin E."/>
            <person name="Otillar R."/>
            <person name="Lindquist E.A."/>
            <person name="Sun H."/>
            <person name="LaButti K.M."/>
            <person name="Schmutz J."/>
            <person name="Jabbour D."/>
            <person name="Luo H."/>
            <person name="Baker S.E."/>
            <person name="Pisabarro A.G."/>
            <person name="Walton J.D."/>
            <person name="Blanchette R.A."/>
            <person name="Henrissat B."/>
            <person name="Martin F."/>
            <person name="Cullen D."/>
            <person name="Hibbett D.S."/>
            <person name="Grigoriev I.V."/>
        </authorList>
    </citation>
    <scope>NUCLEOTIDE SEQUENCE [LARGE SCALE GENOMIC DNA]</scope>
    <source>
        <strain evidence="12">MUCL 33604</strain>
    </source>
</reference>
<evidence type="ECO:0000256" key="3">
    <source>
        <dbReference type="ARBA" id="ARBA00010617"/>
    </source>
</evidence>
<evidence type="ECO:0000256" key="2">
    <source>
        <dbReference type="ARBA" id="ARBA00005179"/>
    </source>
</evidence>
<feature type="transmembrane region" description="Helical" evidence="10">
    <location>
        <begin position="6"/>
        <end position="29"/>
    </location>
</feature>
<evidence type="ECO:0000256" key="1">
    <source>
        <dbReference type="ARBA" id="ARBA00001971"/>
    </source>
</evidence>
<gene>
    <name evidence="11" type="ORF">JAAARDRAFT_152482</name>
</gene>
<dbReference type="InterPro" id="IPR050364">
    <property type="entry name" value="Cytochrome_P450_fung"/>
</dbReference>
<dbReference type="InterPro" id="IPR002401">
    <property type="entry name" value="Cyt_P450_E_grp-I"/>
</dbReference>
<evidence type="ECO:0000256" key="9">
    <source>
        <dbReference type="PIRSR" id="PIRSR602401-1"/>
    </source>
</evidence>
<dbReference type="GO" id="GO:0020037">
    <property type="term" value="F:heme binding"/>
    <property type="evidence" value="ECO:0007669"/>
    <property type="project" value="InterPro"/>
</dbReference>
<comment type="similarity">
    <text evidence="3">Belongs to the cytochrome P450 family.</text>
</comment>
<evidence type="ECO:0000313" key="12">
    <source>
        <dbReference type="Proteomes" id="UP000027265"/>
    </source>
</evidence>
<name>A0A067QFC3_9AGAM</name>
<dbReference type="PRINTS" id="PR00463">
    <property type="entry name" value="EP450I"/>
</dbReference>
<accession>A0A067QFC3</accession>
<evidence type="ECO:0000256" key="10">
    <source>
        <dbReference type="SAM" id="Phobius"/>
    </source>
</evidence>
<organism evidence="11 12">
    <name type="scientific">Jaapia argillacea MUCL 33604</name>
    <dbReference type="NCBI Taxonomy" id="933084"/>
    <lineage>
        <taxon>Eukaryota</taxon>
        <taxon>Fungi</taxon>
        <taxon>Dikarya</taxon>
        <taxon>Basidiomycota</taxon>
        <taxon>Agaricomycotina</taxon>
        <taxon>Agaricomycetes</taxon>
        <taxon>Agaricomycetidae</taxon>
        <taxon>Jaapiales</taxon>
        <taxon>Jaapiaceae</taxon>
        <taxon>Jaapia</taxon>
    </lineage>
</organism>
<protein>
    <recommendedName>
        <fullName evidence="13">Cytochrome P450</fullName>
    </recommendedName>
</protein>
<comment type="cofactor">
    <cofactor evidence="1 9">
        <name>heme</name>
        <dbReference type="ChEBI" id="CHEBI:30413"/>
    </cofactor>
</comment>
<keyword evidence="4 9" id="KW-0349">Heme</keyword>
<evidence type="ECO:0000256" key="7">
    <source>
        <dbReference type="ARBA" id="ARBA00023004"/>
    </source>
</evidence>
<sequence length="543" mass="61015">MASSLFESFILTDFGLFAVALISAALLYYATVRQRLRANGGSSTESTQLPYPPGPSAYLPIVGNILSVPREAQWEVFTKCKHQYGDLVYFHGLGTRILVLNSMKAINDLFDKRAHIYSHRPVFTVVGELMGLGQSMPLLPYGKEWREHRKLAHVALSPTAVKKYHGIQEDLAASMMKDFLEKPKDFFEHVRLTAGRIVLTVTYGISVGTADDEYITHAEETMEIIGKATVPGAFLCDLLPFLKYLPSWIPFQQEASRGKKMIEHLVTMPFEHVKQKMVDGTAEPSLTQDLLSLEKEDPANFEHRVKWTTGAMYGAGGETTYATVLTFMMAMALHPDIQKRAQLEIDSIVGLENVPSVSDTGRLPYVNAVIKEVMRWHPVLPLSIARRSAKDDIYEGYSIPEGTILIPNVWAVALEPNIKYPSDQFIPDRFLDPSQSGIDPATWAFGFGRRFTFITHIYELLTHAFYCLFGRICPGKHLGENSVFILIAHILAFFDILPPSDGVLIPAFSTRLVSYPEKFECRIIPRSEQKADLIRQRASHCKI</sequence>
<dbReference type="InterPro" id="IPR036396">
    <property type="entry name" value="Cyt_P450_sf"/>
</dbReference>
<keyword evidence="10" id="KW-0472">Membrane</keyword>
<evidence type="ECO:0000256" key="6">
    <source>
        <dbReference type="ARBA" id="ARBA00023002"/>
    </source>
</evidence>
<dbReference type="PANTHER" id="PTHR46300">
    <property type="entry name" value="P450, PUTATIVE (EUROFUNG)-RELATED-RELATED"/>
    <property type="match status" value="1"/>
</dbReference>
<dbReference type="PRINTS" id="PR00385">
    <property type="entry name" value="P450"/>
</dbReference>
<proteinExistence type="inferred from homology"/>
<dbReference type="PANTHER" id="PTHR46300:SF7">
    <property type="entry name" value="P450, PUTATIVE (EUROFUNG)-RELATED"/>
    <property type="match status" value="1"/>
</dbReference>
<keyword evidence="12" id="KW-1185">Reference proteome</keyword>
<evidence type="ECO:0000256" key="4">
    <source>
        <dbReference type="ARBA" id="ARBA00022617"/>
    </source>
</evidence>
<feature type="binding site" description="axial binding residue" evidence="9">
    <location>
        <position position="473"/>
    </location>
    <ligand>
        <name>heme</name>
        <dbReference type="ChEBI" id="CHEBI:30413"/>
    </ligand>
    <ligandPart>
        <name>Fe</name>
        <dbReference type="ChEBI" id="CHEBI:18248"/>
    </ligandPart>
</feature>
<dbReference type="GO" id="GO:0004497">
    <property type="term" value="F:monooxygenase activity"/>
    <property type="evidence" value="ECO:0007669"/>
    <property type="project" value="UniProtKB-KW"/>
</dbReference>
<dbReference type="Proteomes" id="UP000027265">
    <property type="component" value="Unassembled WGS sequence"/>
</dbReference>
<evidence type="ECO:0008006" key="13">
    <source>
        <dbReference type="Google" id="ProtNLM"/>
    </source>
</evidence>
<dbReference type="CDD" id="cd11065">
    <property type="entry name" value="CYP64-like"/>
    <property type="match status" value="1"/>
</dbReference>
<dbReference type="Pfam" id="PF00067">
    <property type="entry name" value="p450"/>
    <property type="match status" value="1"/>
</dbReference>
<dbReference type="AlphaFoldDB" id="A0A067QFC3"/>
<keyword evidence="8" id="KW-0503">Monooxygenase</keyword>
<dbReference type="InterPro" id="IPR001128">
    <property type="entry name" value="Cyt_P450"/>
</dbReference>
<keyword evidence="6" id="KW-0560">Oxidoreductase</keyword>
<evidence type="ECO:0000256" key="5">
    <source>
        <dbReference type="ARBA" id="ARBA00022723"/>
    </source>
</evidence>
<evidence type="ECO:0000313" key="11">
    <source>
        <dbReference type="EMBL" id="KDQ61306.1"/>
    </source>
</evidence>
<dbReference type="EMBL" id="KL197713">
    <property type="protein sequence ID" value="KDQ61306.1"/>
    <property type="molecule type" value="Genomic_DNA"/>
</dbReference>
<dbReference type="STRING" id="933084.A0A067QFC3"/>
<evidence type="ECO:0000256" key="8">
    <source>
        <dbReference type="ARBA" id="ARBA00023033"/>
    </source>
</evidence>
<comment type="pathway">
    <text evidence="2">Secondary metabolite biosynthesis.</text>
</comment>
<keyword evidence="7 9" id="KW-0408">Iron</keyword>
<keyword evidence="5 9" id="KW-0479">Metal-binding</keyword>
<dbReference type="InParanoid" id="A0A067QFC3"/>
<dbReference type="GO" id="GO:0005506">
    <property type="term" value="F:iron ion binding"/>
    <property type="evidence" value="ECO:0007669"/>
    <property type="project" value="InterPro"/>
</dbReference>
<keyword evidence="10" id="KW-0812">Transmembrane</keyword>
<dbReference type="Gene3D" id="1.10.630.10">
    <property type="entry name" value="Cytochrome P450"/>
    <property type="match status" value="1"/>
</dbReference>
<dbReference type="HOGENOM" id="CLU_001570_2_3_1"/>
<dbReference type="OrthoDB" id="2789670at2759"/>
<dbReference type="GO" id="GO:0016705">
    <property type="term" value="F:oxidoreductase activity, acting on paired donors, with incorporation or reduction of molecular oxygen"/>
    <property type="evidence" value="ECO:0007669"/>
    <property type="project" value="InterPro"/>
</dbReference>
<dbReference type="SUPFAM" id="SSF48264">
    <property type="entry name" value="Cytochrome P450"/>
    <property type="match status" value="1"/>
</dbReference>